<reference evidence="1 2" key="1">
    <citation type="journal article" date="2022" name="Plant J.">
        <title>Chromosome-level genome of Camellia lanceoleosa provides a valuable resource for understanding genome evolution and self-incompatibility.</title>
        <authorList>
            <person name="Gong W."/>
            <person name="Xiao S."/>
            <person name="Wang L."/>
            <person name="Liao Z."/>
            <person name="Chang Y."/>
            <person name="Mo W."/>
            <person name="Hu G."/>
            <person name="Li W."/>
            <person name="Zhao G."/>
            <person name="Zhu H."/>
            <person name="Hu X."/>
            <person name="Ji K."/>
            <person name="Xiang X."/>
            <person name="Song Q."/>
            <person name="Yuan D."/>
            <person name="Jin S."/>
            <person name="Zhang L."/>
        </authorList>
    </citation>
    <scope>NUCLEOTIDE SEQUENCE [LARGE SCALE GENOMIC DNA]</scope>
    <source>
        <strain evidence="1">SQ_2022a</strain>
    </source>
</reference>
<dbReference type="Proteomes" id="UP001060215">
    <property type="component" value="Chromosome 8"/>
</dbReference>
<gene>
    <name evidence="1" type="ORF">LOK49_LG09G01250</name>
</gene>
<evidence type="ECO:0000313" key="1">
    <source>
        <dbReference type="EMBL" id="KAI7999460.1"/>
    </source>
</evidence>
<accession>A0ACC0GH05</accession>
<name>A0ACC0GH05_9ERIC</name>
<comment type="caution">
    <text evidence="1">The sequence shown here is derived from an EMBL/GenBank/DDBJ whole genome shotgun (WGS) entry which is preliminary data.</text>
</comment>
<evidence type="ECO:0000313" key="2">
    <source>
        <dbReference type="Proteomes" id="UP001060215"/>
    </source>
</evidence>
<proteinExistence type="predicted"/>
<organism evidence="1 2">
    <name type="scientific">Camellia lanceoleosa</name>
    <dbReference type="NCBI Taxonomy" id="1840588"/>
    <lineage>
        <taxon>Eukaryota</taxon>
        <taxon>Viridiplantae</taxon>
        <taxon>Streptophyta</taxon>
        <taxon>Embryophyta</taxon>
        <taxon>Tracheophyta</taxon>
        <taxon>Spermatophyta</taxon>
        <taxon>Magnoliopsida</taxon>
        <taxon>eudicotyledons</taxon>
        <taxon>Gunneridae</taxon>
        <taxon>Pentapetalae</taxon>
        <taxon>asterids</taxon>
        <taxon>Ericales</taxon>
        <taxon>Theaceae</taxon>
        <taxon>Camellia</taxon>
    </lineage>
</organism>
<protein>
    <submittedName>
        <fullName evidence="1">Transcription factor bHLH25</fullName>
    </submittedName>
</protein>
<keyword evidence="2" id="KW-1185">Reference proteome</keyword>
<sequence>MEKQEPNVRPEISLRPETQSADQRIEEQGIEKHASNYRPEASLRPETQARVTAKQMMEKQASKEMELIEQYQTNSNVFDSVVEFTQLATVSGPGEILQQSSSSESYTSCPTLNSKTDNNTNTNTNTNTTTSTTTTATTLNGGLSAIEICKSSLGRPTKQIKTNTRNKVTGFAAEKVTSPNTSSDLDIYFADLGSLLSSPSGNPQQQQLCENVENNLETKDGVVSNKNMNNAPKAGQKRSSSTVITRTPLEAQDRVMAERKRREKLSQCFIALSAIVPGLKKTDKVSILGDAIKYLKHLQEHVKLLEEQINKKSEESVVFAKKSQLCAEDDTSSCNENFHGHFKETLPEIEARISEKSVLIRIHCEKQKGFAVKLLSEIERLHLSVVNSSFLPFGQYAMDITVVAQMDDEFRMTVKDLVRNLRPALFKFL</sequence>
<dbReference type="EMBL" id="CM045765">
    <property type="protein sequence ID" value="KAI7999460.1"/>
    <property type="molecule type" value="Genomic_DNA"/>
</dbReference>